<sequence>MFRARVPEYLLCDLILSSRSRLSQKFFKRITWMLDGMLLSTVEQMYADTWTVRCSDVSAVIVLLWDYFLTLDDEVTYVWSSRRSTVKFLILFNRYGNILAQSLFLAQSIGLLDIQFSSCLIFTCVKALSHFLSFSSVHSV</sequence>
<name>A0ACB8A4H7_9AGAM</name>
<comment type="caution">
    <text evidence="1">The sequence shown here is derived from an EMBL/GenBank/DDBJ whole genome shotgun (WGS) entry which is preliminary data.</text>
</comment>
<dbReference type="Proteomes" id="UP000790377">
    <property type="component" value="Unassembled WGS sequence"/>
</dbReference>
<dbReference type="EMBL" id="MU267858">
    <property type="protein sequence ID" value="KAH7907927.1"/>
    <property type="molecule type" value="Genomic_DNA"/>
</dbReference>
<organism evidence="1 2">
    <name type="scientific">Hygrophoropsis aurantiaca</name>
    <dbReference type="NCBI Taxonomy" id="72124"/>
    <lineage>
        <taxon>Eukaryota</taxon>
        <taxon>Fungi</taxon>
        <taxon>Dikarya</taxon>
        <taxon>Basidiomycota</taxon>
        <taxon>Agaricomycotina</taxon>
        <taxon>Agaricomycetes</taxon>
        <taxon>Agaricomycetidae</taxon>
        <taxon>Boletales</taxon>
        <taxon>Coniophorineae</taxon>
        <taxon>Hygrophoropsidaceae</taxon>
        <taxon>Hygrophoropsis</taxon>
    </lineage>
</organism>
<evidence type="ECO:0000313" key="2">
    <source>
        <dbReference type="Proteomes" id="UP000790377"/>
    </source>
</evidence>
<accession>A0ACB8A4H7</accession>
<proteinExistence type="predicted"/>
<keyword evidence="2" id="KW-1185">Reference proteome</keyword>
<protein>
    <submittedName>
        <fullName evidence="1">Uncharacterized protein</fullName>
    </submittedName>
</protein>
<evidence type="ECO:0000313" key="1">
    <source>
        <dbReference type="EMBL" id="KAH7907927.1"/>
    </source>
</evidence>
<reference evidence="1" key="1">
    <citation type="journal article" date="2021" name="New Phytol.">
        <title>Evolutionary innovations through gain and loss of genes in the ectomycorrhizal Boletales.</title>
        <authorList>
            <person name="Wu G."/>
            <person name="Miyauchi S."/>
            <person name="Morin E."/>
            <person name="Kuo A."/>
            <person name="Drula E."/>
            <person name="Varga T."/>
            <person name="Kohler A."/>
            <person name="Feng B."/>
            <person name="Cao Y."/>
            <person name="Lipzen A."/>
            <person name="Daum C."/>
            <person name="Hundley H."/>
            <person name="Pangilinan J."/>
            <person name="Johnson J."/>
            <person name="Barry K."/>
            <person name="LaButti K."/>
            <person name="Ng V."/>
            <person name="Ahrendt S."/>
            <person name="Min B."/>
            <person name="Choi I.G."/>
            <person name="Park H."/>
            <person name="Plett J.M."/>
            <person name="Magnuson J."/>
            <person name="Spatafora J.W."/>
            <person name="Nagy L.G."/>
            <person name="Henrissat B."/>
            <person name="Grigoriev I.V."/>
            <person name="Yang Z.L."/>
            <person name="Xu J."/>
            <person name="Martin F.M."/>
        </authorList>
    </citation>
    <scope>NUCLEOTIDE SEQUENCE</scope>
    <source>
        <strain evidence="1">ATCC 28755</strain>
    </source>
</reference>
<gene>
    <name evidence="1" type="ORF">BJ138DRAFT_421468</name>
</gene>